<proteinExistence type="inferred from homology"/>
<protein>
    <recommendedName>
        <fullName evidence="1">thymidylate synthase</fullName>
        <ecNumber evidence="1">2.1.1.45</ecNumber>
    </recommendedName>
</protein>
<evidence type="ECO:0000256" key="3">
    <source>
        <dbReference type="ARBA" id="ARBA00022679"/>
    </source>
</evidence>
<dbReference type="CDD" id="cd00351">
    <property type="entry name" value="TS_Pyrimidine_HMase"/>
    <property type="match status" value="1"/>
</dbReference>
<evidence type="ECO:0000256" key="4">
    <source>
        <dbReference type="ARBA" id="ARBA00022727"/>
    </source>
</evidence>
<dbReference type="NCBIfam" id="NF002497">
    <property type="entry name" value="PRK01827.1-3"/>
    <property type="match status" value="1"/>
</dbReference>
<dbReference type="EMBL" id="AF063866">
    <property type="protein sequence ID" value="AAC97742.1"/>
    <property type="molecule type" value="Genomic_DNA"/>
</dbReference>
<keyword evidence="4" id="KW-0545">Nucleotide biosynthesis</keyword>
<keyword evidence="8" id="KW-1185">Reference proteome</keyword>
<dbReference type="GO" id="GO:0032259">
    <property type="term" value="P:methylation"/>
    <property type="evidence" value="ECO:0007669"/>
    <property type="project" value="UniProtKB-KW"/>
</dbReference>
<dbReference type="Proteomes" id="UP000172353">
    <property type="component" value="Segment"/>
</dbReference>
<dbReference type="Gene3D" id="3.30.572.10">
    <property type="entry name" value="Thymidylate synthase/dCMP hydroxymethylase domain"/>
    <property type="match status" value="1"/>
</dbReference>
<dbReference type="PANTHER" id="PTHR11548">
    <property type="entry name" value="THYMIDYLATE SYNTHASE 1"/>
    <property type="match status" value="1"/>
</dbReference>
<dbReference type="InterPro" id="IPR000398">
    <property type="entry name" value="Thymidylate_synthase"/>
</dbReference>
<dbReference type="InterPro" id="IPR036926">
    <property type="entry name" value="Thymidate_synth/dCMP_Mease_sf"/>
</dbReference>
<dbReference type="PROSITE" id="PS00091">
    <property type="entry name" value="THYMIDYLATE_SYNTHASE"/>
    <property type="match status" value="1"/>
</dbReference>
<dbReference type="InterPro" id="IPR045097">
    <property type="entry name" value="Thymidate_synth/dCMP_Mease"/>
</dbReference>
<dbReference type="InterPro" id="IPR020940">
    <property type="entry name" value="Thymidylate_synthase_AS"/>
</dbReference>
<dbReference type="NCBIfam" id="TIGR03284">
    <property type="entry name" value="thym_sym"/>
    <property type="match status" value="1"/>
</dbReference>
<dbReference type="GO" id="GO:0004799">
    <property type="term" value="F:thymidylate synthase activity"/>
    <property type="evidence" value="ECO:0007669"/>
    <property type="project" value="UniProtKB-EC"/>
</dbReference>
<dbReference type="RefSeq" id="NP_048309.1">
    <property type="nucleotide sequence ID" value="NC_001993.1"/>
</dbReference>
<evidence type="ECO:0000259" key="6">
    <source>
        <dbReference type="Pfam" id="PF00303"/>
    </source>
</evidence>
<evidence type="ECO:0000313" key="7">
    <source>
        <dbReference type="EMBL" id="AAC97742.1"/>
    </source>
</evidence>
<sequence length="292" mass="34052">MEITSSDEYQYLKGISEILSNGRITKNRTGVDTKTVYGLTMKYKLDDSFPLFTTKSMFWRGIVEELLWFISGSTNTNILKNKGIHIWDENGSLKYIKKRGFNDRKEGDLGPVYGFQWRHFGAKYIDMDTNYTNQGFDQLTHIINKIKNKPESRNIILTAWNPIDVENMVIPPCHCFVQFHVINNKYLTCQMYQRSADMGLGVPFNVASYSLLTYMIAHLTNLKPYEFIHNIGNAHIYVNHINGLKKQLERTPNPFPKLKIKRQVDNIDDFKFDDFELIDYNHLGKIKLDMVV</sequence>
<feature type="active site" evidence="5">
    <location>
        <position position="173"/>
    </location>
</feature>
<dbReference type="PANTHER" id="PTHR11548:SF2">
    <property type="entry name" value="THYMIDYLATE SYNTHASE"/>
    <property type="match status" value="1"/>
</dbReference>
<dbReference type="GeneID" id="1450004"/>
<organismHost>
    <name type="scientific">Melanoplus sanguinipes</name>
    <name type="common">Migratory grasshopper</name>
    <dbReference type="NCBI Taxonomy" id="65742"/>
</organismHost>
<feature type="domain" description="Thymidylate synthase/dCMP hydroxymethylase" evidence="6">
    <location>
        <begin position="10"/>
        <end position="292"/>
    </location>
</feature>
<dbReference type="PRINTS" id="PR00108">
    <property type="entry name" value="THYMDSNTHASE"/>
</dbReference>
<dbReference type="OrthoDB" id="13491at10239"/>
<organism evidence="7 8">
    <name type="scientific">Melanoplus sanguinipes entomopoxvirus</name>
    <name type="common">MsEPV</name>
    <dbReference type="NCBI Taxonomy" id="83191"/>
    <lineage>
        <taxon>Viruses</taxon>
        <taxon>Varidnaviria</taxon>
        <taxon>Bamfordvirae</taxon>
        <taxon>Nucleocytoviricota</taxon>
        <taxon>Pokkesviricetes</taxon>
        <taxon>Chitovirales</taxon>
        <taxon>Poxviridae</taxon>
        <taxon>Entomopoxvirinae</taxon>
        <taxon>Deltaentomopoxvirus</taxon>
        <taxon>Deltaentomopoxvirus msanguinipes</taxon>
    </lineage>
</organism>
<evidence type="ECO:0000256" key="1">
    <source>
        <dbReference type="ARBA" id="ARBA00011947"/>
    </source>
</evidence>
<dbReference type="EC" id="2.1.1.45" evidence="1"/>
<evidence type="ECO:0000256" key="5">
    <source>
        <dbReference type="PROSITE-ProRule" id="PRU10016"/>
    </source>
</evidence>
<gene>
    <name evidence="7" type="primary">MSV238</name>
</gene>
<dbReference type="PIR" id="T28399">
    <property type="entry name" value="T28399"/>
</dbReference>
<dbReference type="SUPFAM" id="SSF55831">
    <property type="entry name" value="Thymidylate synthase/dCMP hydroxymethylase"/>
    <property type="match status" value="1"/>
</dbReference>
<evidence type="ECO:0000256" key="2">
    <source>
        <dbReference type="ARBA" id="ARBA00022603"/>
    </source>
</evidence>
<dbReference type="KEGG" id="vg:1450004"/>
<reference evidence="7 8" key="1">
    <citation type="journal article" date="1999" name="J. Virol.">
        <title>The genome of Melanoplus sanguinipes entomopoxvirus.</title>
        <authorList>
            <person name="Afonso C.L."/>
            <person name="Tulman E.R."/>
            <person name="Lu Z."/>
            <person name="Oma E."/>
            <person name="Kutish G.F."/>
            <person name="Rock D.L."/>
        </authorList>
    </citation>
    <scope>NUCLEOTIDE SEQUENCE [LARGE SCALE GENOMIC DNA]</scope>
    <source>
        <strain evidence="7">Tucson</strain>
    </source>
</reference>
<dbReference type="HAMAP" id="MF_00008">
    <property type="entry name" value="Thymidy_synth_bact"/>
    <property type="match status" value="1"/>
</dbReference>
<dbReference type="InterPro" id="IPR023451">
    <property type="entry name" value="Thymidate_synth/dCMP_Mease_dom"/>
</dbReference>
<accession>Q9YVK4</accession>
<dbReference type="FunFam" id="3.30.572.10:FF:000013">
    <property type="entry name" value="Thymidylate synthase"/>
    <property type="match status" value="1"/>
</dbReference>
<dbReference type="GO" id="GO:0006231">
    <property type="term" value="P:dTMP biosynthetic process"/>
    <property type="evidence" value="ECO:0007669"/>
    <property type="project" value="InterPro"/>
</dbReference>
<keyword evidence="3" id="KW-0808">Transferase</keyword>
<evidence type="ECO:0000313" key="8">
    <source>
        <dbReference type="Proteomes" id="UP000172353"/>
    </source>
</evidence>
<name>Q9YVK4_MSEPV</name>
<keyword evidence="2" id="KW-0489">Methyltransferase</keyword>
<dbReference type="Pfam" id="PF00303">
    <property type="entry name" value="Thymidylat_synt"/>
    <property type="match status" value="1"/>
</dbReference>